<feature type="transmembrane region" description="Helical" evidence="5">
    <location>
        <begin position="172"/>
        <end position="195"/>
    </location>
</feature>
<evidence type="ECO:0000313" key="6">
    <source>
        <dbReference type="Proteomes" id="UP000887577"/>
    </source>
</evidence>
<comment type="subcellular location">
    <subcellularLocation>
        <location evidence="1">Membrane</location>
        <topology evidence="1">Multi-pass membrane protein</topology>
    </subcellularLocation>
</comment>
<dbReference type="InterPro" id="IPR018499">
    <property type="entry name" value="Tetraspanin/Peripherin"/>
</dbReference>
<protein>
    <submittedName>
        <fullName evidence="7">Uncharacterized protein</fullName>
    </submittedName>
</protein>
<dbReference type="WBParaSite" id="PSU_v2.g11360.t1">
    <property type="protein sequence ID" value="PSU_v2.g11360.t1"/>
    <property type="gene ID" value="PSU_v2.g11360"/>
</dbReference>
<dbReference type="Proteomes" id="UP000887577">
    <property type="component" value="Unplaced"/>
</dbReference>
<keyword evidence="3 5" id="KW-1133">Transmembrane helix</keyword>
<keyword evidence="6" id="KW-1185">Reference proteome</keyword>
<evidence type="ECO:0000256" key="4">
    <source>
        <dbReference type="ARBA" id="ARBA00023136"/>
    </source>
</evidence>
<evidence type="ECO:0000256" key="2">
    <source>
        <dbReference type="ARBA" id="ARBA00022692"/>
    </source>
</evidence>
<dbReference type="Pfam" id="PF00335">
    <property type="entry name" value="Tetraspanin"/>
    <property type="match status" value="1"/>
</dbReference>
<keyword evidence="4 5" id="KW-0472">Membrane</keyword>
<feature type="transmembrane region" description="Helical" evidence="5">
    <location>
        <begin position="93"/>
        <end position="116"/>
    </location>
</feature>
<feature type="transmembrane region" description="Helical" evidence="5">
    <location>
        <begin position="347"/>
        <end position="369"/>
    </location>
</feature>
<keyword evidence="2 5" id="KW-0812">Transmembrane</keyword>
<evidence type="ECO:0000256" key="5">
    <source>
        <dbReference type="SAM" id="Phobius"/>
    </source>
</evidence>
<feature type="transmembrane region" description="Helical" evidence="5">
    <location>
        <begin position="128"/>
        <end position="151"/>
    </location>
</feature>
<evidence type="ECO:0000256" key="3">
    <source>
        <dbReference type="ARBA" id="ARBA00022989"/>
    </source>
</evidence>
<organism evidence="6 7">
    <name type="scientific">Panagrolaimus superbus</name>
    <dbReference type="NCBI Taxonomy" id="310955"/>
    <lineage>
        <taxon>Eukaryota</taxon>
        <taxon>Metazoa</taxon>
        <taxon>Ecdysozoa</taxon>
        <taxon>Nematoda</taxon>
        <taxon>Chromadorea</taxon>
        <taxon>Rhabditida</taxon>
        <taxon>Tylenchina</taxon>
        <taxon>Panagrolaimomorpha</taxon>
        <taxon>Panagrolaimoidea</taxon>
        <taxon>Panagrolaimidae</taxon>
        <taxon>Panagrolaimus</taxon>
    </lineage>
</organism>
<dbReference type="GO" id="GO:0016020">
    <property type="term" value="C:membrane"/>
    <property type="evidence" value="ECO:0007669"/>
    <property type="project" value="UniProtKB-SubCell"/>
</dbReference>
<sequence>MNPFEFPRQQENEEPKIPEVAQFKASQTLFNPNNNNNITIVNKQIKTKSTENDGTAAAAVGGENNENKLVEEEEEEEIGAALNAQTYSSTNRILIALIFQIICVISASFPVISAMYKFLRFQFISDGFWLEFGPVMAIALALAFSLMASVWQFASILSFRSIPSAMNHSRKGFFPVLIVGLLLFIQNLLFSIILFSTNSNWEEPIQKNFDVLLEAAPNNAEAAEELNLLQLRFDCCGSTPKTSNLPSRFASFQPFFETFHPHHLNSALRKTQNLPFSCCKRASPSLYCFHLNPLLQNQNSKFQTSFFSPLNDVTRDEALASLNSGIDASCPAKIFEAIKWQLFNYPAISFLILGIICLFTTIFGGISLWNLRKAVTSGESGNQSIIKSVVKNDIQEMPKEEEAMIPPPPPPTTVFVVGNQISTVTV</sequence>
<proteinExistence type="predicted"/>
<accession>A0A914XVV1</accession>
<reference evidence="7" key="1">
    <citation type="submission" date="2022-11" db="UniProtKB">
        <authorList>
            <consortium name="WormBaseParasite"/>
        </authorList>
    </citation>
    <scope>IDENTIFICATION</scope>
</reference>
<evidence type="ECO:0000256" key="1">
    <source>
        <dbReference type="ARBA" id="ARBA00004141"/>
    </source>
</evidence>
<name>A0A914XVV1_9BILA</name>
<dbReference type="AlphaFoldDB" id="A0A914XVV1"/>
<evidence type="ECO:0000313" key="7">
    <source>
        <dbReference type="WBParaSite" id="PSU_v2.g11360.t1"/>
    </source>
</evidence>